<comment type="subcellular location">
    <subcellularLocation>
        <location evidence="1 9">Cell inner membrane</location>
        <topology evidence="1 9">Multi-pass membrane protein</topology>
    </subcellularLocation>
</comment>
<proteinExistence type="inferred from homology"/>
<keyword evidence="2 9" id="KW-0813">Transport</keyword>
<name>A0ABW5DLD7_9PROT</name>
<sequence length="172" mass="19727">MAFETASLCSWLHKRAEDVSVALMATMFFAFLAQIILRYLTDFPIGWTSELTIVCWLWLVLWGAVFVVRDEEEIRFDLIYGSLGRRTRRVVVMLTSLSLIVLYTISLPAVVDYVTFMKVQRSDYLGIRFDFLFSIYVLFAVATIIRQIFIGWNAIRRSGIDAFDPTKAGSGI</sequence>
<comment type="caution">
    <text evidence="11">The sequence shown here is derived from an EMBL/GenBank/DDBJ whole genome shotgun (WGS) entry which is preliminary data.</text>
</comment>
<evidence type="ECO:0000256" key="2">
    <source>
        <dbReference type="ARBA" id="ARBA00022448"/>
    </source>
</evidence>
<accession>A0ABW5DLD7</accession>
<dbReference type="RefSeq" id="WP_379874821.1">
    <property type="nucleotide sequence ID" value="NZ_JBHUIP010000003.1"/>
</dbReference>
<evidence type="ECO:0000256" key="6">
    <source>
        <dbReference type="ARBA" id="ARBA00022989"/>
    </source>
</evidence>
<evidence type="ECO:0000256" key="9">
    <source>
        <dbReference type="RuleBase" id="RU369079"/>
    </source>
</evidence>
<keyword evidence="12" id="KW-1185">Reference proteome</keyword>
<feature type="domain" description="Tripartite ATP-independent periplasmic transporters DctQ component" evidence="10">
    <location>
        <begin position="27"/>
        <end position="148"/>
    </location>
</feature>
<evidence type="ECO:0000259" key="10">
    <source>
        <dbReference type="Pfam" id="PF04290"/>
    </source>
</evidence>
<keyword evidence="6 9" id="KW-1133">Transmembrane helix</keyword>
<comment type="subunit">
    <text evidence="9">The complex comprises the extracytoplasmic solute receptor protein and the two transmembrane proteins.</text>
</comment>
<evidence type="ECO:0000256" key="5">
    <source>
        <dbReference type="ARBA" id="ARBA00022692"/>
    </source>
</evidence>
<feature type="transmembrane region" description="Helical" evidence="9">
    <location>
        <begin position="51"/>
        <end position="69"/>
    </location>
</feature>
<keyword evidence="4 9" id="KW-0997">Cell inner membrane</keyword>
<dbReference type="Proteomes" id="UP001597295">
    <property type="component" value="Unassembled WGS sequence"/>
</dbReference>
<evidence type="ECO:0000313" key="11">
    <source>
        <dbReference type="EMBL" id="MFD2261907.1"/>
    </source>
</evidence>
<evidence type="ECO:0000313" key="12">
    <source>
        <dbReference type="Proteomes" id="UP001597295"/>
    </source>
</evidence>
<dbReference type="Pfam" id="PF04290">
    <property type="entry name" value="DctQ"/>
    <property type="match status" value="1"/>
</dbReference>
<dbReference type="EMBL" id="JBHUIP010000003">
    <property type="protein sequence ID" value="MFD2261907.1"/>
    <property type="molecule type" value="Genomic_DNA"/>
</dbReference>
<protein>
    <recommendedName>
        <fullName evidence="9">TRAP transporter small permease protein</fullName>
    </recommendedName>
</protein>
<keyword evidence="5 9" id="KW-0812">Transmembrane</keyword>
<keyword evidence="7 9" id="KW-0472">Membrane</keyword>
<evidence type="ECO:0000256" key="3">
    <source>
        <dbReference type="ARBA" id="ARBA00022475"/>
    </source>
</evidence>
<keyword evidence="3" id="KW-1003">Cell membrane</keyword>
<reference evidence="12" key="1">
    <citation type="journal article" date="2019" name="Int. J. Syst. Evol. Microbiol.">
        <title>The Global Catalogue of Microorganisms (GCM) 10K type strain sequencing project: providing services to taxonomists for standard genome sequencing and annotation.</title>
        <authorList>
            <consortium name="The Broad Institute Genomics Platform"/>
            <consortium name="The Broad Institute Genome Sequencing Center for Infectious Disease"/>
            <person name="Wu L."/>
            <person name="Ma J."/>
        </authorList>
    </citation>
    <scope>NUCLEOTIDE SEQUENCE [LARGE SCALE GENOMIC DNA]</scope>
    <source>
        <strain evidence="12">CGMCC 1.19062</strain>
    </source>
</reference>
<feature type="transmembrane region" description="Helical" evidence="9">
    <location>
        <begin position="21"/>
        <end position="39"/>
    </location>
</feature>
<evidence type="ECO:0000256" key="4">
    <source>
        <dbReference type="ARBA" id="ARBA00022519"/>
    </source>
</evidence>
<comment type="similarity">
    <text evidence="8 9">Belongs to the TRAP transporter small permease family.</text>
</comment>
<feature type="transmembrane region" description="Helical" evidence="9">
    <location>
        <begin position="90"/>
        <end position="111"/>
    </location>
</feature>
<dbReference type="PANTHER" id="PTHR35011">
    <property type="entry name" value="2,3-DIKETO-L-GULONATE TRAP TRANSPORTER SMALL PERMEASE PROTEIN YIAM"/>
    <property type="match status" value="1"/>
</dbReference>
<evidence type="ECO:0000256" key="1">
    <source>
        <dbReference type="ARBA" id="ARBA00004429"/>
    </source>
</evidence>
<evidence type="ECO:0000256" key="8">
    <source>
        <dbReference type="ARBA" id="ARBA00038436"/>
    </source>
</evidence>
<dbReference type="InterPro" id="IPR055348">
    <property type="entry name" value="DctQ"/>
</dbReference>
<feature type="transmembrane region" description="Helical" evidence="9">
    <location>
        <begin position="131"/>
        <end position="149"/>
    </location>
</feature>
<comment type="function">
    <text evidence="9">Part of the tripartite ATP-independent periplasmic (TRAP) transport system.</text>
</comment>
<organism evidence="11 12">
    <name type="scientific">Lacibacterium aquatile</name>
    <dbReference type="NCBI Taxonomy" id="1168082"/>
    <lineage>
        <taxon>Bacteria</taxon>
        <taxon>Pseudomonadati</taxon>
        <taxon>Pseudomonadota</taxon>
        <taxon>Alphaproteobacteria</taxon>
        <taxon>Rhodospirillales</taxon>
        <taxon>Rhodospirillaceae</taxon>
    </lineage>
</organism>
<evidence type="ECO:0000256" key="7">
    <source>
        <dbReference type="ARBA" id="ARBA00023136"/>
    </source>
</evidence>
<gene>
    <name evidence="11" type="ORF">ACFSM5_03345</name>
</gene>
<dbReference type="PANTHER" id="PTHR35011:SF2">
    <property type="entry name" value="2,3-DIKETO-L-GULONATE TRAP TRANSPORTER SMALL PERMEASE PROTEIN YIAM"/>
    <property type="match status" value="1"/>
</dbReference>
<dbReference type="InterPro" id="IPR007387">
    <property type="entry name" value="TRAP_DctQ"/>
</dbReference>